<sequence>MKILAAAEETGSLKEIVCVRGTDTSKQAGTQPEAINNYCQESRATKIEKFIIYKDKYIVAARTGGDLCFYNLADYELVNKFSSVNENPKDKFCSIFVNKTDGYVYICTEAGKVSIFDPENLNKKHRTFKLTAPVQAFISDDNRKGTFAYGGKENDLKVIKISKETDIFKVKGEIKFDTVFKAKNVSNNKLDLRVPIWISRIAFIANEPEEKEDVYKLVTVTRHGQVRSYNSTKSRKPTLDFSISKNPLLTLIVSDKKEIIVSDSHTTTAKFDFTNGSLLGKFTGAVGSIQASFFFSPSNVIATGGLDRYVRVFNIKSRETLVKCFIGTQITDVAILEDEKDFENNLKKKGSEKKHSLEEEGSTKEVADDEDDNDDDEDDEEELWAKLESNLVEKRKRRKL</sequence>
<evidence type="ECO:0000256" key="5">
    <source>
        <dbReference type="SAM" id="MobiDB-lite"/>
    </source>
</evidence>
<gene>
    <name evidence="6" type="ORF">Cboi02_000211900</name>
</gene>
<dbReference type="AlphaFoldDB" id="A0A9W6WFT2"/>
<protein>
    <recommendedName>
        <fullName evidence="4">Ribosome biogenesis protein NSA1</fullName>
    </recommendedName>
</protein>
<dbReference type="PANTHER" id="PTHR16038:SF4">
    <property type="entry name" value="WD REPEAT-CONTAINING PROTEIN 74"/>
    <property type="match status" value="1"/>
</dbReference>
<reference evidence="6" key="1">
    <citation type="submission" date="2023-04" db="EMBL/GenBank/DDBJ databases">
        <title>Candida boidinii NBRC 10035.</title>
        <authorList>
            <person name="Ichikawa N."/>
            <person name="Sato H."/>
            <person name="Tonouchi N."/>
        </authorList>
    </citation>
    <scope>NUCLEOTIDE SEQUENCE</scope>
    <source>
        <strain evidence="6">NBRC 10035</strain>
    </source>
</reference>
<evidence type="ECO:0000256" key="1">
    <source>
        <dbReference type="ARBA" id="ARBA00002889"/>
    </source>
</evidence>
<organism evidence="6 7">
    <name type="scientific">Candida boidinii</name>
    <name type="common">Yeast</name>
    <dbReference type="NCBI Taxonomy" id="5477"/>
    <lineage>
        <taxon>Eukaryota</taxon>
        <taxon>Fungi</taxon>
        <taxon>Dikarya</taxon>
        <taxon>Ascomycota</taxon>
        <taxon>Saccharomycotina</taxon>
        <taxon>Pichiomycetes</taxon>
        <taxon>Pichiales</taxon>
        <taxon>Pichiaceae</taxon>
        <taxon>Ogataea</taxon>
        <taxon>Ogataea/Candida clade</taxon>
    </lineage>
</organism>
<dbReference type="InterPro" id="IPR036322">
    <property type="entry name" value="WD40_repeat_dom_sf"/>
</dbReference>
<dbReference type="InterPro" id="IPR037379">
    <property type="entry name" value="WDR74/Nsa1"/>
</dbReference>
<feature type="compositionally biased region" description="Basic and acidic residues" evidence="5">
    <location>
        <begin position="353"/>
        <end position="366"/>
    </location>
</feature>
<dbReference type="GO" id="GO:0030687">
    <property type="term" value="C:preribosome, large subunit precursor"/>
    <property type="evidence" value="ECO:0007669"/>
    <property type="project" value="TreeGrafter"/>
</dbReference>
<dbReference type="CDD" id="cd22858">
    <property type="entry name" value="Nsa1"/>
    <property type="match status" value="1"/>
</dbReference>
<name>A0A9W6WFT2_CANBO</name>
<evidence type="ECO:0000313" key="6">
    <source>
        <dbReference type="EMBL" id="GME69161.1"/>
    </source>
</evidence>
<dbReference type="GO" id="GO:0042273">
    <property type="term" value="P:ribosomal large subunit biogenesis"/>
    <property type="evidence" value="ECO:0007669"/>
    <property type="project" value="InterPro"/>
</dbReference>
<dbReference type="Proteomes" id="UP001165120">
    <property type="component" value="Unassembled WGS sequence"/>
</dbReference>
<comment type="subunit">
    <text evidence="3">Component of the pre-66S ribosomal particle.</text>
</comment>
<comment type="similarity">
    <text evidence="2">Belongs to the NSA1 family.</text>
</comment>
<comment type="function">
    <text evidence="1">Involved in the biogenesis of the 60S ribosomal subunit.</text>
</comment>
<dbReference type="EMBL" id="BSXN01000596">
    <property type="protein sequence ID" value="GME69161.1"/>
    <property type="molecule type" value="Genomic_DNA"/>
</dbReference>
<evidence type="ECO:0000256" key="2">
    <source>
        <dbReference type="ARBA" id="ARBA00007861"/>
    </source>
</evidence>
<evidence type="ECO:0000256" key="3">
    <source>
        <dbReference type="ARBA" id="ARBA00011187"/>
    </source>
</evidence>
<dbReference type="SUPFAM" id="SSF50978">
    <property type="entry name" value="WD40 repeat-like"/>
    <property type="match status" value="1"/>
</dbReference>
<dbReference type="Gene3D" id="2.130.10.10">
    <property type="entry name" value="YVTN repeat-like/Quinoprotein amine dehydrogenase"/>
    <property type="match status" value="2"/>
</dbReference>
<proteinExistence type="inferred from homology"/>
<feature type="compositionally biased region" description="Acidic residues" evidence="5">
    <location>
        <begin position="367"/>
        <end position="382"/>
    </location>
</feature>
<feature type="region of interest" description="Disordered" evidence="5">
    <location>
        <begin position="347"/>
        <end position="382"/>
    </location>
</feature>
<dbReference type="InterPro" id="IPR015943">
    <property type="entry name" value="WD40/YVTN_repeat-like_dom_sf"/>
</dbReference>
<evidence type="ECO:0000256" key="4">
    <source>
        <dbReference type="ARBA" id="ARBA00014234"/>
    </source>
</evidence>
<keyword evidence="7" id="KW-1185">Reference proteome</keyword>
<accession>A0A9W6WFT2</accession>
<dbReference type="PANTHER" id="PTHR16038">
    <property type="entry name" value="NOP SEVEN ASSOCIATED PROTEIN 1"/>
    <property type="match status" value="1"/>
</dbReference>
<comment type="caution">
    <text evidence="6">The sequence shown here is derived from an EMBL/GenBank/DDBJ whole genome shotgun (WGS) entry which is preliminary data.</text>
</comment>
<dbReference type="GO" id="GO:0005730">
    <property type="term" value="C:nucleolus"/>
    <property type="evidence" value="ECO:0007669"/>
    <property type="project" value="InterPro"/>
</dbReference>
<evidence type="ECO:0000313" key="7">
    <source>
        <dbReference type="Proteomes" id="UP001165120"/>
    </source>
</evidence>